<dbReference type="EMBL" id="CH963847">
    <property type="protein sequence ID" value="EDW72872.1"/>
    <property type="molecule type" value="Genomic_DNA"/>
</dbReference>
<comment type="subcellular location">
    <subcellularLocation>
        <location evidence="1">Membrane</location>
        <topology evidence="1">Multi-pass membrane protein</topology>
    </subcellularLocation>
</comment>
<feature type="domain" description="RDD" evidence="6">
    <location>
        <begin position="117"/>
        <end position="212"/>
    </location>
</feature>
<sequence>MSEPREDQTTNNNTPNPFAEIVEMANATEMSTKEAYFASLREWAKQAYIAQTAMPIWCCPACNWPSTVHAGTVDAGTVDAGTSTPQSDSHPDGSFPIAMLLNADQLVQSPGGYHYSVAPMAKRFLAEFIDIMITLFIKVFVMIMLLNFVEMEFGREEMQMALEEEFAFGFTRTSSDLWIINLIVAILAWVFEAVCGSATPGNRIMQLRILKVKTVMYLRDGYEPDYQDFVNFQNDEPLHVLIYPIETPSVLRMFLRAVLKHIIVRAFFDRVLLVILLPLSVVVMFYNYNRSIHDVLTSTIVVEKKPNHPYRFQVPMRQRQ</sequence>
<dbReference type="InterPro" id="IPR010432">
    <property type="entry name" value="RDD"/>
</dbReference>
<dbReference type="GO" id="GO:0016020">
    <property type="term" value="C:membrane"/>
    <property type="evidence" value="ECO:0007669"/>
    <property type="project" value="UniProtKB-SubCell"/>
</dbReference>
<reference evidence="7 8" key="1">
    <citation type="journal article" date="2007" name="Nature">
        <title>Evolution of genes and genomes on the Drosophila phylogeny.</title>
        <authorList>
            <consortium name="Drosophila 12 Genomes Consortium"/>
            <person name="Clark A.G."/>
            <person name="Eisen M.B."/>
            <person name="Smith D.R."/>
            <person name="Bergman C.M."/>
            <person name="Oliver B."/>
            <person name="Markow T.A."/>
            <person name="Kaufman T.C."/>
            <person name="Kellis M."/>
            <person name="Gelbart W."/>
            <person name="Iyer V.N."/>
            <person name="Pollard D.A."/>
            <person name="Sackton T.B."/>
            <person name="Larracuente A.M."/>
            <person name="Singh N.D."/>
            <person name="Abad J.P."/>
            <person name="Abt D.N."/>
            <person name="Adryan B."/>
            <person name="Aguade M."/>
            <person name="Akashi H."/>
            <person name="Anderson W.W."/>
            <person name="Aquadro C.F."/>
            <person name="Ardell D.H."/>
            <person name="Arguello R."/>
            <person name="Artieri C.G."/>
            <person name="Barbash D.A."/>
            <person name="Barker D."/>
            <person name="Barsanti P."/>
            <person name="Batterham P."/>
            <person name="Batzoglou S."/>
            <person name="Begun D."/>
            <person name="Bhutkar A."/>
            <person name="Blanco E."/>
            <person name="Bosak S.A."/>
            <person name="Bradley R.K."/>
            <person name="Brand A.D."/>
            <person name="Brent M.R."/>
            <person name="Brooks A.N."/>
            <person name="Brown R.H."/>
            <person name="Butlin R.K."/>
            <person name="Caggese C."/>
            <person name="Calvi B.R."/>
            <person name="Bernardo de Carvalho A."/>
            <person name="Caspi A."/>
            <person name="Castrezana S."/>
            <person name="Celniker S.E."/>
            <person name="Chang J.L."/>
            <person name="Chapple C."/>
            <person name="Chatterji S."/>
            <person name="Chinwalla A."/>
            <person name="Civetta A."/>
            <person name="Clifton S.W."/>
            <person name="Comeron J.M."/>
            <person name="Costello J.C."/>
            <person name="Coyne J.A."/>
            <person name="Daub J."/>
            <person name="David R.G."/>
            <person name="Delcher A.L."/>
            <person name="Delehaunty K."/>
            <person name="Do C.B."/>
            <person name="Ebling H."/>
            <person name="Edwards K."/>
            <person name="Eickbush T."/>
            <person name="Evans J.D."/>
            <person name="Filipski A."/>
            <person name="Findeiss S."/>
            <person name="Freyhult E."/>
            <person name="Fulton L."/>
            <person name="Fulton R."/>
            <person name="Garcia A.C."/>
            <person name="Gardiner A."/>
            <person name="Garfield D.A."/>
            <person name="Garvin B.E."/>
            <person name="Gibson G."/>
            <person name="Gilbert D."/>
            <person name="Gnerre S."/>
            <person name="Godfrey J."/>
            <person name="Good R."/>
            <person name="Gotea V."/>
            <person name="Gravely B."/>
            <person name="Greenberg A.J."/>
            <person name="Griffiths-Jones S."/>
            <person name="Gross S."/>
            <person name="Guigo R."/>
            <person name="Gustafson E.A."/>
            <person name="Haerty W."/>
            <person name="Hahn M.W."/>
            <person name="Halligan D.L."/>
            <person name="Halpern A.L."/>
            <person name="Halter G.M."/>
            <person name="Han M.V."/>
            <person name="Heger A."/>
            <person name="Hillier L."/>
            <person name="Hinrichs A.S."/>
            <person name="Holmes I."/>
            <person name="Hoskins R.A."/>
            <person name="Hubisz M.J."/>
            <person name="Hultmark D."/>
            <person name="Huntley M.A."/>
            <person name="Jaffe D.B."/>
            <person name="Jagadeeshan S."/>
            <person name="Jeck W.R."/>
            <person name="Johnson J."/>
            <person name="Jones C.D."/>
            <person name="Jordan W.C."/>
            <person name="Karpen G.H."/>
            <person name="Kataoka E."/>
            <person name="Keightley P.D."/>
            <person name="Kheradpour P."/>
            <person name="Kirkness E.F."/>
            <person name="Koerich L.B."/>
            <person name="Kristiansen K."/>
            <person name="Kudrna D."/>
            <person name="Kulathinal R.J."/>
            <person name="Kumar S."/>
            <person name="Kwok R."/>
            <person name="Lander E."/>
            <person name="Langley C.H."/>
            <person name="Lapoint R."/>
            <person name="Lazzaro B.P."/>
            <person name="Lee S.J."/>
            <person name="Levesque L."/>
            <person name="Li R."/>
            <person name="Lin C.F."/>
            <person name="Lin M.F."/>
            <person name="Lindblad-Toh K."/>
            <person name="Llopart A."/>
            <person name="Long M."/>
            <person name="Low L."/>
            <person name="Lozovsky E."/>
            <person name="Lu J."/>
            <person name="Luo M."/>
            <person name="Machado C.A."/>
            <person name="Makalowski W."/>
            <person name="Marzo M."/>
            <person name="Matsuda M."/>
            <person name="Matzkin L."/>
            <person name="McAllister B."/>
            <person name="McBride C.S."/>
            <person name="McKernan B."/>
            <person name="McKernan K."/>
            <person name="Mendez-Lago M."/>
            <person name="Minx P."/>
            <person name="Mollenhauer M.U."/>
            <person name="Montooth K."/>
            <person name="Mount S.M."/>
            <person name="Mu X."/>
            <person name="Myers E."/>
            <person name="Negre B."/>
            <person name="Newfeld S."/>
            <person name="Nielsen R."/>
            <person name="Noor M.A."/>
            <person name="O'Grady P."/>
            <person name="Pachter L."/>
            <person name="Papaceit M."/>
            <person name="Parisi M.J."/>
            <person name="Parisi M."/>
            <person name="Parts L."/>
            <person name="Pedersen J.S."/>
            <person name="Pesole G."/>
            <person name="Phillippy A.M."/>
            <person name="Ponting C.P."/>
            <person name="Pop M."/>
            <person name="Porcelli D."/>
            <person name="Powell J.R."/>
            <person name="Prohaska S."/>
            <person name="Pruitt K."/>
            <person name="Puig M."/>
            <person name="Quesneville H."/>
            <person name="Ram K.R."/>
            <person name="Rand D."/>
            <person name="Rasmussen M.D."/>
            <person name="Reed L.K."/>
            <person name="Reenan R."/>
            <person name="Reily A."/>
            <person name="Remington K.A."/>
            <person name="Rieger T.T."/>
            <person name="Ritchie M.G."/>
            <person name="Robin C."/>
            <person name="Rogers Y.H."/>
            <person name="Rohde C."/>
            <person name="Rozas J."/>
            <person name="Rubenfield M.J."/>
            <person name="Ruiz A."/>
            <person name="Russo S."/>
            <person name="Salzberg S.L."/>
            <person name="Sanchez-Gracia A."/>
            <person name="Saranga D.J."/>
            <person name="Sato H."/>
            <person name="Schaeffer S.W."/>
            <person name="Schatz M.C."/>
            <person name="Schlenke T."/>
            <person name="Schwartz R."/>
            <person name="Segarra C."/>
            <person name="Singh R.S."/>
            <person name="Sirot L."/>
            <person name="Sirota M."/>
            <person name="Sisneros N.B."/>
            <person name="Smith C.D."/>
            <person name="Smith T.F."/>
            <person name="Spieth J."/>
            <person name="Stage D.E."/>
            <person name="Stark A."/>
            <person name="Stephan W."/>
            <person name="Strausberg R.L."/>
            <person name="Strempel S."/>
            <person name="Sturgill D."/>
            <person name="Sutton G."/>
            <person name="Sutton G.G."/>
            <person name="Tao W."/>
            <person name="Teichmann S."/>
            <person name="Tobari Y.N."/>
            <person name="Tomimura Y."/>
            <person name="Tsolas J.M."/>
            <person name="Valente V.L."/>
            <person name="Venter E."/>
            <person name="Venter J.C."/>
            <person name="Vicario S."/>
            <person name="Vieira F.G."/>
            <person name="Vilella A.J."/>
            <person name="Villasante A."/>
            <person name="Walenz B."/>
            <person name="Wang J."/>
            <person name="Wasserman M."/>
            <person name="Watts T."/>
            <person name="Wilson D."/>
            <person name="Wilson R.K."/>
            <person name="Wing R.A."/>
            <person name="Wolfner M.F."/>
            <person name="Wong A."/>
            <person name="Wong G.K."/>
            <person name="Wu C.I."/>
            <person name="Wu G."/>
            <person name="Yamamoto D."/>
            <person name="Yang H.P."/>
            <person name="Yang S.P."/>
            <person name="Yorke J.A."/>
            <person name="Yoshida K."/>
            <person name="Zdobnov E."/>
            <person name="Zhang P."/>
            <person name="Zhang Y."/>
            <person name="Zimin A.V."/>
            <person name="Baldwin J."/>
            <person name="Abdouelleil A."/>
            <person name="Abdulkadir J."/>
            <person name="Abebe A."/>
            <person name="Abera B."/>
            <person name="Abreu J."/>
            <person name="Acer S.C."/>
            <person name="Aftuck L."/>
            <person name="Alexander A."/>
            <person name="An P."/>
            <person name="Anderson E."/>
            <person name="Anderson S."/>
            <person name="Arachi H."/>
            <person name="Azer M."/>
            <person name="Bachantsang P."/>
            <person name="Barry A."/>
            <person name="Bayul T."/>
            <person name="Berlin A."/>
            <person name="Bessette D."/>
            <person name="Bloom T."/>
            <person name="Blye J."/>
            <person name="Boguslavskiy L."/>
            <person name="Bonnet C."/>
            <person name="Boukhgalter B."/>
            <person name="Bourzgui I."/>
            <person name="Brown A."/>
            <person name="Cahill P."/>
            <person name="Channer S."/>
            <person name="Cheshatsang Y."/>
            <person name="Chuda L."/>
            <person name="Citroen M."/>
            <person name="Collymore A."/>
            <person name="Cooke P."/>
            <person name="Costello M."/>
            <person name="D'Aco K."/>
            <person name="Daza R."/>
            <person name="De Haan G."/>
            <person name="DeGray S."/>
            <person name="DeMaso C."/>
            <person name="Dhargay N."/>
            <person name="Dooley K."/>
            <person name="Dooley E."/>
            <person name="Doricent M."/>
            <person name="Dorje P."/>
            <person name="Dorjee K."/>
            <person name="Dupes A."/>
            <person name="Elong R."/>
            <person name="Falk J."/>
            <person name="Farina A."/>
            <person name="Faro S."/>
            <person name="Ferguson D."/>
            <person name="Fisher S."/>
            <person name="Foley C.D."/>
            <person name="Franke A."/>
            <person name="Friedrich D."/>
            <person name="Gadbois L."/>
            <person name="Gearin G."/>
            <person name="Gearin C.R."/>
            <person name="Giannoukos G."/>
            <person name="Goode T."/>
            <person name="Graham J."/>
            <person name="Grandbois E."/>
            <person name="Grewal S."/>
            <person name="Gyaltsen K."/>
            <person name="Hafez N."/>
            <person name="Hagos B."/>
            <person name="Hall J."/>
            <person name="Henson C."/>
            <person name="Hollinger A."/>
            <person name="Honan T."/>
            <person name="Huard M.D."/>
            <person name="Hughes L."/>
            <person name="Hurhula B."/>
            <person name="Husby M.E."/>
            <person name="Kamat A."/>
            <person name="Kanga B."/>
            <person name="Kashin S."/>
            <person name="Khazanovich D."/>
            <person name="Kisner P."/>
            <person name="Lance K."/>
            <person name="Lara M."/>
            <person name="Lee W."/>
            <person name="Lennon N."/>
            <person name="Letendre F."/>
            <person name="LeVine R."/>
            <person name="Lipovsky A."/>
            <person name="Liu X."/>
            <person name="Liu J."/>
            <person name="Liu S."/>
            <person name="Lokyitsang T."/>
            <person name="Lokyitsang Y."/>
            <person name="Lubonja R."/>
            <person name="Lui A."/>
            <person name="MacDonald P."/>
            <person name="Magnisalis V."/>
            <person name="Maru K."/>
            <person name="Matthews C."/>
            <person name="McCusker W."/>
            <person name="McDonough S."/>
            <person name="Mehta T."/>
            <person name="Meldrim J."/>
            <person name="Meneus L."/>
            <person name="Mihai O."/>
            <person name="Mihalev A."/>
            <person name="Mihova T."/>
            <person name="Mittelman R."/>
            <person name="Mlenga V."/>
            <person name="Montmayeur A."/>
            <person name="Mulrain L."/>
            <person name="Navidi A."/>
            <person name="Naylor J."/>
            <person name="Negash T."/>
            <person name="Nguyen T."/>
            <person name="Nguyen N."/>
            <person name="Nicol R."/>
            <person name="Norbu C."/>
            <person name="Norbu N."/>
            <person name="Novod N."/>
            <person name="O'Neill B."/>
            <person name="Osman S."/>
            <person name="Markiewicz E."/>
            <person name="Oyono O.L."/>
            <person name="Patti C."/>
            <person name="Phunkhang P."/>
            <person name="Pierre F."/>
            <person name="Priest M."/>
            <person name="Raghuraman S."/>
            <person name="Rege F."/>
            <person name="Reyes R."/>
            <person name="Rise C."/>
            <person name="Rogov P."/>
            <person name="Ross K."/>
            <person name="Ryan E."/>
            <person name="Settipalli S."/>
            <person name="Shea T."/>
            <person name="Sherpa N."/>
            <person name="Shi L."/>
            <person name="Shih D."/>
            <person name="Sparrow T."/>
            <person name="Spaulding J."/>
            <person name="Stalker J."/>
            <person name="Stange-Thomann N."/>
            <person name="Stavropoulos S."/>
            <person name="Stone C."/>
            <person name="Strader C."/>
            <person name="Tesfaye S."/>
            <person name="Thomson T."/>
            <person name="Thoulutsang Y."/>
            <person name="Thoulutsang D."/>
            <person name="Topham K."/>
            <person name="Topping I."/>
            <person name="Tsamla T."/>
            <person name="Vassiliev H."/>
            <person name="Vo A."/>
            <person name="Wangchuk T."/>
            <person name="Wangdi T."/>
            <person name="Weiand M."/>
            <person name="Wilkinson J."/>
            <person name="Wilson A."/>
            <person name="Yadav S."/>
            <person name="Young G."/>
            <person name="Yu Q."/>
            <person name="Zembek L."/>
            <person name="Zhong D."/>
            <person name="Zimmer A."/>
            <person name="Zwirko Z."/>
            <person name="Jaffe D.B."/>
            <person name="Alvarez P."/>
            <person name="Brockman W."/>
            <person name="Butler J."/>
            <person name="Chin C."/>
            <person name="Gnerre S."/>
            <person name="Grabherr M."/>
            <person name="Kleber M."/>
            <person name="Mauceli E."/>
            <person name="MacCallum I."/>
        </authorList>
    </citation>
    <scope>NUCLEOTIDE SEQUENCE [LARGE SCALE GENOMIC DNA]</scope>
    <source>
        <strain evidence="8">Tucson 14030-0811.24</strain>
    </source>
</reference>
<dbReference type="InParanoid" id="B4MLL6"/>
<feature type="transmembrane region" description="Helical" evidence="5">
    <location>
        <begin position="128"/>
        <end position="149"/>
    </location>
</feature>
<dbReference type="eggNOG" id="KOG4647">
    <property type="taxonomic scope" value="Eukaryota"/>
</dbReference>
<keyword evidence="4 5" id="KW-0472">Membrane</keyword>
<evidence type="ECO:0000256" key="4">
    <source>
        <dbReference type="ARBA" id="ARBA00023136"/>
    </source>
</evidence>
<evidence type="ECO:0000256" key="2">
    <source>
        <dbReference type="ARBA" id="ARBA00022692"/>
    </source>
</evidence>
<evidence type="ECO:0000313" key="7">
    <source>
        <dbReference type="EMBL" id="EDW72872.1"/>
    </source>
</evidence>
<organism evidence="7 8">
    <name type="scientific">Drosophila willistoni</name>
    <name type="common">Fruit fly</name>
    <dbReference type="NCBI Taxonomy" id="7260"/>
    <lineage>
        <taxon>Eukaryota</taxon>
        <taxon>Metazoa</taxon>
        <taxon>Ecdysozoa</taxon>
        <taxon>Arthropoda</taxon>
        <taxon>Hexapoda</taxon>
        <taxon>Insecta</taxon>
        <taxon>Pterygota</taxon>
        <taxon>Neoptera</taxon>
        <taxon>Endopterygota</taxon>
        <taxon>Diptera</taxon>
        <taxon>Brachycera</taxon>
        <taxon>Muscomorpha</taxon>
        <taxon>Ephydroidea</taxon>
        <taxon>Drosophilidae</taxon>
        <taxon>Drosophila</taxon>
        <taxon>Sophophora</taxon>
    </lineage>
</organism>
<evidence type="ECO:0000256" key="1">
    <source>
        <dbReference type="ARBA" id="ARBA00004141"/>
    </source>
</evidence>
<dbReference type="STRING" id="7260.B4MLL6"/>
<dbReference type="KEGG" id="dwi:6638845"/>
<keyword evidence="2 5" id="KW-0812">Transmembrane</keyword>
<feature type="transmembrane region" description="Helical" evidence="5">
    <location>
        <begin position="262"/>
        <end position="286"/>
    </location>
</feature>
<keyword evidence="3 5" id="KW-1133">Transmembrane helix</keyword>
<gene>
    <name evidence="7" type="primary">Dwil\GK17239</name>
    <name evidence="7" type="ORF">Dwil_GK17239</name>
</gene>
<name>B4MLL6_DROWI</name>
<dbReference type="Proteomes" id="UP000007798">
    <property type="component" value="Unassembled WGS sequence"/>
</dbReference>
<evidence type="ECO:0000256" key="5">
    <source>
        <dbReference type="SAM" id="Phobius"/>
    </source>
</evidence>
<protein>
    <recommendedName>
        <fullName evidence="6">RDD domain-containing protein</fullName>
    </recommendedName>
</protein>
<dbReference type="PhylomeDB" id="B4MLL6"/>
<evidence type="ECO:0000313" key="8">
    <source>
        <dbReference type="Proteomes" id="UP000007798"/>
    </source>
</evidence>
<dbReference type="PANTHER" id="PTHR13659:SF5">
    <property type="entry name" value="PROTEIN FAM8A1"/>
    <property type="match status" value="1"/>
</dbReference>
<dbReference type="AlphaFoldDB" id="B4MLL6"/>
<proteinExistence type="predicted"/>
<dbReference type="InterPro" id="IPR039871">
    <property type="entry name" value="FAM8A1"/>
</dbReference>
<dbReference type="PANTHER" id="PTHR13659">
    <property type="entry name" value="AUTOSOMAL HIGHLY CONSERVED PROTEIN"/>
    <property type="match status" value="1"/>
</dbReference>
<dbReference type="OrthoDB" id="10061042at2759"/>
<accession>B4MLL6</accession>
<dbReference type="HOGENOM" id="CLU_053631_0_0_1"/>
<evidence type="ECO:0000256" key="3">
    <source>
        <dbReference type="ARBA" id="ARBA00022989"/>
    </source>
</evidence>
<keyword evidence="8" id="KW-1185">Reference proteome</keyword>
<evidence type="ECO:0000259" key="6">
    <source>
        <dbReference type="Pfam" id="PF06271"/>
    </source>
</evidence>
<feature type="transmembrane region" description="Helical" evidence="5">
    <location>
        <begin position="178"/>
        <end position="199"/>
    </location>
</feature>
<dbReference type="Pfam" id="PF06271">
    <property type="entry name" value="RDD"/>
    <property type="match status" value="1"/>
</dbReference>